<evidence type="ECO:0000313" key="7">
    <source>
        <dbReference type="EMBL" id="MBK6088904.1"/>
    </source>
</evidence>
<dbReference type="Gene3D" id="2.40.10.350">
    <property type="entry name" value="Rod shape-determining protein MreC, domain 2"/>
    <property type="match status" value="1"/>
</dbReference>
<dbReference type="RefSeq" id="WP_201427716.1">
    <property type="nucleotide sequence ID" value="NZ_JAEQMG010000098.1"/>
</dbReference>
<gene>
    <name evidence="7" type="ORF">JKK62_09645</name>
</gene>
<evidence type="ECO:0000256" key="1">
    <source>
        <dbReference type="ARBA" id="ARBA00009369"/>
    </source>
</evidence>
<sequence length="279" mass="30720">MKEFLSSPKIKIFLSVLLVLIMLSVFTHNVENNVVSTTFNTLTYGLSKVTAAASQDQSEEKSYSELKSENELLNKANRELRARLIDYYDVKEENTRLWKFYGLKKEHEDFSLIPARALRRDSDDEFGSFTIDKGTASGISVGNPVLGENSLVGWISEADAYTAKVVTVLSPQTSIGAIDKATGDTGIITGSAKFAENNRTTFTKLNSEHKVKEGDIITSAGTAGIYPKNIVLGEVIEIGYDTYDTSHYAVIEPYDNISKIVDVAVITSYQGMGEILSKE</sequence>
<dbReference type="Gene3D" id="2.40.10.340">
    <property type="entry name" value="Rod shape-determining protein MreC, domain 1"/>
    <property type="match status" value="1"/>
</dbReference>
<dbReference type="InterPro" id="IPR042177">
    <property type="entry name" value="Cell/Rod_1"/>
</dbReference>
<evidence type="ECO:0000256" key="2">
    <source>
        <dbReference type="ARBA" id="ARBA00013855"/>
    </source>
</evidence>
<proteinExistence type="inferred from homology"/>
<comment type="similarity">
    <text evidence="1 5">Belongs to the MreC family.</text>
</comment>
<dbReference type="GO" id="GO:0005886">
    <property type="term" value="C:plasma membrane"/>
    <property type="evidence" value="ECO:0007669"/>
    <property type="project" value="TreeGrafter"/>
</dbReference>
<dbReference type="InterPro" id="IPR042175">
    <property type="entry name" value="Cell/Rod_MreC_2"/>
</dbReference>
<evidence type="ECO:0000256" key="3">
    <source>
        <dbReference type="ARBA" id="ARBA00022960"/>
    </source>
</evidence>
<reference evidence="7" key="1">
    <citation type="submission" date="2021-01" db="EMBL/GenBank/DDBJ databases">
        <title>Genome public.</title>
        <authorList>
            <person name="Liu C."/>
            <person name="Sun Q."/>
        </authorList>
    </citation>
    <scope>NUCLEOTIDE SEQUENCE</scope>
    <source>
        <strain evidence="7">M6</strain>
    </source>
</reference>
<evidence type="ECO:0000256" key="4">
    <source>
        <dbReference type="ARBA" id="ARBA00032089"/>
    </source>
</evidence>
<dbReference type="PANTHER" id="PTHR34138:SF1">
    <property type="entry name" value="CELL SHAPE-DETERMINING PROTEIN MREC"/>
    <property type="match status" value="1"/>
</dbReference>
<name>A0A935C1Q8_9FIRM</name>
<comment type="function">
    <text evidence="5">Involved in formation and maintenance of cell shape.</text>
</comment>
<protein>
    <recommendedName>
        <fullName evidence="2 5">Cell shape-determining protein MreC</fullName>
    </recommendedName>
    <alternativeName>
        <fullName evidence="4 5">Cell shape protein MreC</fullName>
    </alternativeName>
</protein>
<evidence type="ECO:0000313" key="8">
    <source>
        <dbReference type="Proteomes" id="UP000633365"/>
    </source>
</evidence>
<dbReference type="InterPro" id="IPR007221">
    <property type="entry name" value="MreC"/>
</dbReference>
<comment type="caution">
    <text evidence="7">The sequence shown here is derived from an EMBL/GenBank/DDBJ whole genome shotgun (WGS) entry which is preliminary data.</text>
</comment>
<dbReference type="EMBL" id="JAEQMG010000098">
    <property type="protein sequence ID" value="MBK6088904.1"/>
    <property type="molecule type" value="Genomic_DNA"/>
</dbReference>
<dbReference type="Pfam" id="PF04085">
    <property type="entry name" value="MreC"/>
    <property type="match status" value="1"/>
</dbReference>
<evidence type="ECO:0000256" key="5">
    <source>
        <dbReference type="PIRNR" id="PIRNR038471"/>
    </source>
</evidence>
<dbReference type="Proteomes" id="UP000633365">
    <property type="component" value="Unassembled WGS sequence"/>
</dbReference>
<feature type="domain" description="Rod shape-determining protein MreC beta-barrel core" evidence="6">
    <location>
        <begin position="119"/>
        <end position="266"/>
    </location>
</feature>
<dbReference type="InterPro" id="IPR055342">
    <property type="entry name" value="MreC_beta-barrel_core"/>
</dbReference>
<keyword evidence="3 5" id="KW-0133">Cell shape</keyword>
<dbReference type="GO" id="GO:0008360">
    <property type="term" value="P:regulation of cell shape"/>
    <property type="evidence" value="ECO:0007669"/>
    <property type="project" value="UniProtKB-KW"/>
</dbReference>
<dbReference type="PIRSF" id="PIRSF038471">
    <property type="entry name" value="MreC"/>
    <property type="match status" value="1"/>
</dbReference>
<accession>A0A935C1Q8</accession>
<dbReference type="AlphaFoldDB" id="A0A935C1Q8"/>
<keyword evidence="8" id="KW-1185">Reference proteome</keyword>
<evidence type="ECO:0000259" key="6">
    <source>
        <dbReference type="Pfam" id="PF04085"/>
    </source>
</evidence>
<organism evidence="7 8">
    <name type="scientific">Ruminococcus difficilis</name>
    <dbReference type="NCBI Taxonomy" id="2763069"/>
    <lineage>
        <taxon>Bacteria</taxon>
        <taxon>Bacillati</taxon>
        <taxon>Bacillota</taxon>
        <taxon>Clostridia</taxon>
        <taxon>Eubacteriales</taxon>
        <taxon>Oscillospiraceae</taxon>
        <taxon>Ruminococcus</taxon>
    </lineage>
</organism>
<dbReference type="PANTHER" id="PTHR34138">
    <property type="entry name" value="CELL SHAPE-DETERMINING PROTEIN MREC"/>
    <property type="match status" value="1"/>
</dbReference>